<protein>
    <recommendedName>
        <fullName evidence="3">DDE-1 domain-containing protein</fullName>
    </recommendedName>
</protein>
<dbReference type="GeneID" id="19206743"/>
<feature type="non-terminal residue" evidence="1">
    <location>
        <position position="1"/>
    </location>
</feature>
<organism evidence="1 2">
    <name type="scientific">Coniophora puteana (strain RWD-64-598)</name>
    <name type="common">Brown rot fungus</name>
    <dbReference type="NCBI Taxonomy" id="741705"/>
    <lineage>
        <taxon>Eukaryota</taxon>
        <taxon>Fungi</taxon>
        <taxon>Dikarya</taxon>
        <taxon>Basidiomycota</taxon>
        <taxon>Agaricomycotina</taxon>
        <taxon>Agaricomycetes</taxon>
        <taxon>Agaricomycetidae</taxon>
        <taxon>Boletales</taxon>
        <taxon>Coniophorineae</taxon>
        <taxon>Coniophoraceae</taxon>
        <taxon>Coniophora</taxon>
    </lineage>
</organism>
<dbReference type="RefSeq" id="XP_007770407.1">
    <property type="nucleotide sequence ID" value="XM_007772217.1"/>
</dbReference>
<sequence length="206" mass="23468">LKWVIRSSTRAAQKTPSNAEEQIYELFLRLAFWFRDTDTRRPSLMINFDQTQVIMADTSANTFDVEGSRQVSVLGKEEKRAFTAVVGVSALGDVLLMQFVFKGATERSAPSSTARGQDKANNLGFLYSLNPLTYWSDLLTMELYFAKIIVPYFSQQKQLLGYPDDQECIVLLDCWSVHRSKAFRALIRCCWPWIQLQFIPGGTTSI</sequence>
<reference evidence="2" key="1">
    <citation type="journal article" date="2012" name="Science">
        <title>The Paleozoic origin of enzymatic lignin decomposition reconstructed from 31 fungal genomes.</title>
        <authorList>
            <person name="Floudas D."/>
            <person name="Binder M."/>
            <person name="Riley R."/>
            <person name="Barry K."/>
            <person name="Blanchette R.A."/>
            <person name="Henrissat B."/>
            <person name="Martinez A.T."/>
            <person name="Otillar R."/>
            <person name="Spatafora J.W."/>
            <person name="Yadav J.S."/>
            <person name="Aerts A."/>
            <person name="Benoit I."/>
            <person name="Boyd A."/>
            <person name="Carlson A."/>
            <person name="Copeland A."/>
            <person name="Coutinho P.M."/>
            <person name="de Vries R.P."/>
            <person name="Ferreira P."/>
            <person name="Findley K."/>
            <person name="Foster B."/>
            <person name="Gaskell J."/>
            <person name="Glotzer D."/>
            <person name="Gorecki P."/>
            <person name="Heitman J."/>
            <person name="Hesse C."/>
            <person name="Hori C."/>
            <person name="Igarashi K."/>
            <person name="Jurgens J.A."/>
            <person name="Kallen N."/>
            <person name="Kersten P."/>
            <person name="Kohler A."/>
            <person name="Kuees U."/>
            <person name="Kumar T.K.A."/>
            <person name="Kuo A."/>
            <person name="LaButti K."/>
            <person name="Larrondo L.F."/>
            <person name="Lindquist E."/>
            <person name="Ling A."/>
            <person name="Lombard V."/>
            <person name="Lucas S."/>
            <person name="Lundell T."/>
            <person name="Martin R."/>
            <person name="McLaughlin D.J."/>
            <person name="Morgenstern I."/>
            <person name="Morin E."/>
            <person name="Murat C."/>
            <person name="Nagy L.G."/>
            <person name="Nolan M."/>
            <person name="Ohm R.A."/>
            <person name="Patyshakuliyeva A."/>
            <person name="Rokas A."/>
            <person name="Ruiz-Duenas F.J."/>
            <person name="Sabat G."/>
            <person name="Salamov A."/>
            <person name="Samejima M."/>
            <person name="Schmutz J."/>
            <person name="Slot J.C."/>
            <person name="St John F."/>
            <person name="Stenlid J."/>
            <person name="Sun H."/>
            <person name="Sun S."/>
            <person name="Syed K."/>
            <person name="Tsang A."/>
            <person name="Wiebenga A."/>
            <person name="Young D."/>
            <person name="Pisabarro A."/>
            <person name="Eastwood D.C."/>
            <person name="Martin F."/>
            <person name="Cullen D."/>
            <person name="Grigoriev I.V."/>
            <person name="Hibbett D.S."/>
        </authorList>
    </citation>
    <scope>NUCLEOTIDE SEQUENCE [LARGE SCALE GENOMIC DNA]</scope>
    <source>
        <strain evidence="2">RWD-64-598 SS2</strain>
    </source>
</reference>
<accession>A0A5M3MJN2</accession>
<feature type="non-terminal residue" evidence="1">
    <location>
        <position position="206"/>
    </location>
</feature>
<dbReference type="OrthoDB" id="3341102at2759"/>
<evidence type="ECO:0008006" key="3">
    <source>
        <dbReference type="Google" id="ProtNLM"/>
    </source>
</evidence>
<evidence type="ECO:0000313" key="1">
    <source>
        <dbReference type="EMBL" id="EIW79140.1"/>
    </source>
</evidence>
<proteinExistence type="predicted"/>
<dbReference type="EMBL" id="JH711581">
    <property type="protein sequence ID" value="EIW79140.1"/>
    <property type="molecule type" value="Genomic_DNA"/>
</dbReference>
<name>A0A5M3MJN2_CONPW</name>
<keyword evidence="2" id="KW-1185">Reference proteome</keyword>
<dbReference type="KEGG" id="cput:CONPUDRAFT_33039"/>
<dbReference type="Proteomes" id="UP000053558">
    <property type="component" value="Unassembled WGS sequence"/>
</dbReference>
<gene>
    <name evidence="1" type="ORF">CONPUDRAFT_33039</name>
</gene>
<comment type="caution">
    <text evidence="1">The sequence shown here is derived from an EMBL/GenBank/DDBJ whole genome shotgun (WGS) entry which is preliminary data.</text>
</comment>
<evidence type="ECO:0000313" key="2">
    <source>
        <dbReference type="Proteomes" id="UP000053558"/>
    </source>
</evidence>
<dbReference type="AlphaFoldDB" id="A0A5M3MJN2"/>